<dbReference type="Gene3D" id="3.30.530.20">
    <property type="match status" value="1"/>
</dbReference>
<feature type="region of interest" description="Disordered" evidence="1">
    <location>
        <begin position="644"/>
        <end position="664"/>
    </location>
</feature>
<evidence type="ECO:0000313" key="2">
    <source>
        <dbReference type="EMBL" id="SBS84918.1"/>
    </source>
</evidence>
<gene>
    <name evidence="2" type="ORF">POVCU1_011690</name>
</gene>
<feature type="compositionally biased region" description="Acidic residues" evidence="1">
    <location>
        <begin position="598"/>
        <end position="612"/>
    </location>
</feature>
<feature type="compositionally biased region" description="Basic and acidic residues" evidence="1">
    <location>
        <begin position="128"/>
        <end position="150"/>
    </location>
</feature>
<dbReference type="EMBL" id="FLQV01000219">
    <property type="protein sequence ID" value="SBS84918.1"/>
    <property type="molecule type" value="Genomic_DNA"/>
</dbReference>
<dbReference type="Proteomes" id="UP000078546">
    <property type="component" value="Unassembled WGS sequence"/>
</dbReference>
<evidence type="ECO:0000256" key="1">
    <source>
        <dbReference type="SAM" id="MobiDB-lite"/>
    </source>
</evidence>
<dbReference type="InterPro" id="IPR023393">
    <property type="entry name" value="START-like_dom_sf"/>
</dbReference>
<dbReference type="AlphaFoldDB" id="A0A1A8VWN7"/>
<organism evidence="2 3">
    <name type="scientific">Plasmodium ovale curtisi</name>
    <dbReference type="NCBI Taxonomy" id="864141"/>
    <lineage>
        <taxon>Eukaryota</taxon>
        <taxon>Sar</taxon>
        <taxon>Alveolata</taxon>
        <taxon>Apicomplexa</taxon>
        <taxon>Aconoidasida</taxon>
        <taxon>Haemosporida</taxon>
        <taxon>Plasmodiidae</taxon>
        <taxon>Plasmodium</taxon>
        <taxon>Plasmodium (Plasmodium)</taxon>
    </lineage>
</organism>
<evidence type="ECO:0008006" key="4">
    <source>
        <dbReference type="Google" id="ProtNLM"/>
    </source>
</evidence>
<reference evidence="3" key="1">
    <citation type="submission" date="2016-05" db="EMBL/GenBank/DDBJ databases">
        <authorList>
            <person name="Naeem Raeece"/>
        </authorList>
    </citation>
    <scope>NUCLEOTIDE SEQUENCE [LARGE SCALE GENOMIC DNA]</scope>
</reference>
<proteinExistence type="predicted"/>
<accession>A0A1A8VWN7</accession>
<feature type="region of interest" description="Disordered" evidence="1">
    <location>
        <begin position="128"/>
        <end position="156"/>
    </location>
</feature>
<feature type="compositionally biased region" description="Basic and acidic residues" evidence="1">
    <location>
        <begin position="651"/>
        <end position="660"/>
    </location>
</feature>
<sequence length="1003" mass="115936">MPKLSYLIRKCKGRENEKINESHRVNNKGETEIFSVLNEDSCRSSESICTSSHIETSWDTIAPLSDAQRECYTSNLNESNASTVSYLNILNDNLKEEYKIANEEISSDEKKWNESFVKLDVRDSSCSIEKDEKEKKKKDPLDGNEKKNNEPSKGTIEQGMHNLLEKSINNILLSKKSHMFHSIKILMPIYEEMDVHNVSEGSINLNVVDDIDCPIYVTRGYNEQDMKNEITHTTVTEKCKDGISISKPFCEIYEGNTNCKKNPMVEKGIEIQRIRVNPLNNVYTNFVMYENKIKKIEKNNRKEKIESDDKHDVLFAQNKLLKDISTIEKHVYISQLYNDILEGINYFNKLKVRQAYHCIRKTFLKKYCNDQKRRKNFLENTFVSEILYRYKIIKKIEVLFNLDVNESRDDMMKYSIILKRVYRNFLFDYIIDLVDVNGKMCLEKYVNWLRGGTCEDANRSEHTKGGYSEYVKSHTTVAADNPDSNEILRKHTLVCGQSMRDKEGYAESEKAGEEVLERKNKKLVIRKKKHIMNKESKRKGIYDNFIPNKYIDFRHFHLAYQEEGSEVFYFVAKKELNPFKRGNNNSSAIWRGLRSEEATEAEESSEGVEETDNGNTGERSVKLRSKTRIKKVGTNKYAHNNMRAISGNDISDGKEEKNDISTEENCVGSDATTVTQKRGVITALQLSHVSMYIYVCMYVRARHGEWPVSYTCNHFAKCRFGISECKTLKERGMIDKIVYTKIAMPWIVRDRYLLMDLWICEDFECSKGIFLYASNFPKSSENSKDVPFGTDGCVEIDMTIHAFILPRNWSETVVKCYVEISPNANLNEMFITFLTKVFIKSCISHFAKACKNFEVSEEYNCEIKKNHVFYDHLRAAAEDSNIYQQQQEQEGVNAYIVIRTGAKTSPSPRLGITAYKRWHAHEGVAFFFSKQRRCGKCGMANVVTSRHNANLVHLCGASAFLHSIISYFPFGMPFCVEGFMQGRIYAEISLAILPLLFCCFRSA</sequence>
<evidence type="ECO:0000313" key="3">
    <source>
        <dbReference type="Proteomes" id="UP000078546"/>
    </source>
</evidence>
<feature type="region of interest" description="Disordered" evidence="1">
    <location>
        <begin position="593"/>
        <end position="621"/>
    </location>
</feature>
<name>A0A1A8VWN7_PLAOA</name>
<protein>
    <recommendedName>
        <fullName evidence="4">START domain-containing protein</fullName>
    </recommendedName>
</protein>